<evidence type="ECO:0008006" key="3">
    <source>
        <dbReference type="Google" id="ProtNLM"/>
    </source>
</evidence>
<dbReference type="EMBL" id="QXFW01001072">
    <property type="protein sequence ID" value="KAE8997077.1"/>
    <property type="molecule type" value="Genomic_DNA"/>
</dbReference>
<dbReference type="InterPro" id="IPR003774">
    <property type="entry name" value="AlgH-like"/>
</dbReference>
<dbReference type="Gene3D" id="3.40.1740.10">
    <property type="entry name" value="VC0467-like"/>
    <property type="match status" value="1"/>
</dbReference>
<evidence type="ECO:0000313" key="2">
    <source>
        <dbReference type="Proteomes" id="UP000460718"/>
    </source>
</evidence>
<reference evidence="1 2" key="1">
    <citation type="submission" date="2018-09" db="EMBL/GenBank/DDBJ databases">
        <title>Genomic investigation of the strawberry pathogen Phytophthora fragariae indicates pathogenicity is determined by transcriptional variation in three key races.</title>
        <authorList>
            <person name="Adams T.M."/>
            <person name="Armitage A.D."/>
            <person name="Sobczyk M.K."/>
            <person name="Bates H.J."/>
            <person name="Dunwell J.M."/>
            <person name="Nellist C.F."/>
            <person name="Harrison R.J."/>
        </authorList>
    </citation>
    <scope>NUCLEOTIDE SEQUENCE [LARGE SCALE GENOMIC DNA]</scope>
    <source>
        <strain evidence="1 2">SCRP245</strain>
    </source>
</reference>
<dbReference type="GO" id="GO:0005829">
    <property type="term" value="C:cytosol"/>
    <property type="evidence" value="ECO:0007669"/>
    <property type="project" value="TreeGrafter"/>
</dbReference>
<sequence>MTRLLDMVGKAVHLHRHRAMVSPLSIAGRNALFALTSARVQSFAVPFNRRSPRSEKTCELSSRKQADLDADNPVHPIAPRKLAASSHTFWLAVMLTKVLYRELVAAARLLDSHASLRALVSTDLRESPFSPGSRTRLPHVEAFNRSLTRYLGGGHFYLPDSRRPPLLQLVREEFRKPQSVARDADALDTAFVALRALNKTLAEAKDLELPPTQQPEETRTVDGVQLTDNAASGVFLVAHPLLEGVFSRSVVILTEHKQEGSKGFIVNKVTEKPLGRAFQVPSRVMRAFGTSAVHRGGPVITRNAEVLHGRAEFGGQRVPTTNFPTADDPSLFVGVDLDTAARAIYDETAEQTDLVFMNGVSAWSPGQLDKELKEGSWVAVKAPVSLAINAPAELWQDLMRTLGGEYAEMSCMPPMEEEGVAV</sequence>
<dbReference type="AlphaFoldDB" id="A0A6A3JUV2"/>
<accession>A0A6A3JUV2</accession>
<dbReference type="PANTHER" id="PTHR30327:SF1">
    <property type="entry name" value="UPF0301 PROTEIN YQGE"/>
    <property type="match status" value="1"/>
</dbReference>
<dbReference type="Proteomes" id="UP000460718">
    <property type="component" value="Unassembled WGS sequence"/>
</dbReference>
<name>A0A6A3JUV2_9STRA</name>
<proteinExistence type="predicted"/>
<comment type="caution">
    <text evidence="1">The sequence shown here is derived from an EMBL/GenBank/DDBJ whole genome shotgun (WGS) entry which is preliminary data.</text>
</comment>
<evidence type="ECO:0000313" key="1">
    <source>
        <dbReference type="EMBL" id="KAE8997077.1"/>
    </source>
</evidence>
<organism evidence="1 2">
    <name type="scientific">Phytophthora fragariae</name>
    <dbReference type="NCBI Taxonomy" id="53985"/>
    <lineage>
        <taxon>Eukaryota</taxon>
        <taxon>Sar</taxon>
        <taxon>Stramenopiles</taxon>
        <taxon>Oomycota</taxon>
        <taxon>Peronosporomycetes</taxon>
        <taxon>Peronosporales</taxon>
        <taxon>Peronosporaceae</taxon>
        <taxon>Phytophthora</taxon>
    </lineage>
</organism>
<protein>
    <recommendedName>
        <fullName evidence="3">Transcriptional regulator</fullName>
    </recommendedName>
</protein>
<dbReference type="SUPFAM" id="SSF143456">
    <property type="entry name" value="VC0467-like"/>
    <property type="match status" value="1"/>
</dbReference>
<gene>
    <name evidence="1" type="ORF">PF011_g15641</name>
</gene>
<dbReference type="Pfam" id="PF02622">
    <property type="entry name" value="DUF179"/>
    <property type="match status" value="1"/>
</dbReference>
<dbReference type="PANTHER" id="PTHR30327">
    <property type="entry name" value="UNCHARACTERIZED PROTEIN YQGE"/>
    <property type="match status" value="1"/>
</dbReference>